<gene>
    <name evidence="3" type="ORF">DERYTH_LOCUS4170</name>
</gene>
<accession>A0A9N9AE82</accession>
<dbReference type="Pfam" id="PF12572">
    <property type="entry name" value="DUF3752"/>
    <property type="match status" value="1"/>
</dbReference>
<evidence type="ECO:0000256" key="1">
    <source>
        <dbReference type="SAM" id="MobiDB-lite"/>
    </source>
</evidence>
<protein>
    <submittedName>
        <fullName evidence="3">28889_t:CDS:1</fullName>
    </submittedName>
</protein>
<feature type="compositionally biased region" description="Basic and acidic residues" evidence="1">
    <location>
        <begin position="162"/>
        <end position="181"/>
    </location>
</feature>
<name>A0A9N9AE82_9GLOM</name>
<feature type="compositionally biased region" description="Polar residues" evidence="1">
    <location>
        <begin position="15"/>
        <end position="36"/>
    </location>
</feature>
<dbReference type="OrthoDB" id="73491at2759"/>
<organism evidence="3 4">
    <name type="scientific">Dentiscutata erythropus</name>
    <dbReference type="NCBI Taxonomy" id="1348616"/>
    <lineage>
        <taxon>Eukaryota</taxon>
        <taxon>Fungi</taxon>
        <taxon>Fungi incertae sedis</taxon>
        <taxon>Mucoromycota</taxon>
        <taxon>Glomeromycotina</taxon>
        <taxon>Glomeromycetes</taxon>
        <taxon>Diversisporales</taxon>
        <taxon>Gigasporaceae</taxon>
        <taxon>Dentiscutata</taxon>
    </lineage>
</organism>
<dbReference type="InterPro" id="IPR022226">
    <property type="entry name" value="DUF3752"/>
</dbReference>
<dbReference type="PANTHER" id="PTHR46370">
    <property type="entry name" value="GPALPP MOTIFS-CONTAINING PROTEIN 1"/>
    <property type="match status" value="1"/>
</dbReference>
<feature type="non-terminal residue" evidence="3">
    <location>
        <position position="341"/>
    </location>
</feature>
<dbReference type="InterPro" id="IPR046331">
    <property type="entry name" value="GPAM1-like"/>
</dbReference>
<evidence type="ECO:0000313" key="4">
    <source>
        <dbReference type="Proteomes" id="UP000789405"/>
    </source>
</evidence>
<comment type="caution">
    <text evidence="3">The sequence shown here is derived from an EMBL/GenBank/DDBJ whole genome shotgun (WGS) entry which is preliminary data.</text>
</comment>
<sequence>MSEEIGPRIPPNLLSKFQGNTNDSDTSESTLNQQLDASEPNHDPEKCNSQYNAQIGPQIPLSTEIDEAEEDLDAYLPALPPDLLAERQRKKAAKLEQNVDSQRKGAANPRRRPIGPTLPHPTEYSNFDEEEEVVIGPILPKDFEENKDDLILQQTIQEFEERAEKMRQTLEPDDKTDKPLQRGEWMLVPPESKFLGETPTNMRSRSFKQKSHDPKKFDNSLWTETPADRQIRLQKQHKQSTSQKRKHEKDDDDEPIKYSRIDIEKAEAVKAYNELHRSKSLLETHSEGYTKSRKWKDDDVSQRPFDREKDVLGSRRMDSRKRKEFLENARGLNSKFGHGNG</sequence>
<feature type="region of interest" description="Disordered" evidence="1">
    <location>
        <begin position="87"/>
        <end position="129"/>
    </location>
</feature>
<feature type="region of interest" description="Disordered" evidence="1">
    <location>
        <begin position="162"/>
        <end position="261"/>
    </location>
</feature>
<feature type="region of interest" description="Disordered" evidence="1">
    <location>
        <begin position="1"/>
        <end position="62"/>
    </location>
</feature>
<dbReference type="Proteomes" id="UP000789405">
    <property type="component" value="Unassembled WGS sequence"/>
</dbReference>
<evidence type="ECO:0000259" key="2">
    <source>
        <dbReference type="Pfam" id="PF12572"/>
    </source>
</evidence>
<keyword evidence="4" id="KW-1185">Reference proteome</keyword>
<feature type="compositionally biased region" description="Basic and acidic residues" evidence="1">
    <location>
        <begin position="277"/>
        <end position="317"/>
    </location>
</feature>
<feature type="compositionally biased region" description="Basic residues" evidence="1">
    <location>
        <begin position="232"/>
        <end position="247"/>
    </location>
</feature>
<feature type="domain" description="DUF3752" evidence="2">
    <location>
        <begin position="189"/>
        <end position="337"/>
    </location>
</feature>
<feature type="region of interest" description="Disordered" evidence="1">
    <location>
        <begin position="277"/>
        <end position="341"/>
    </location>
</feature>
<proteinExistence type="predicted"/>
<reference evidence="3" key="1">
    <citation type="submission" date="2021-06" db="EMBL/GenBank/DDBJ databases">
        <authorList>
            <person name="Kallberg Y."/>
            <person name="Tangrot J."/>
            <person name="Rosling A."/>
        </authorList>
    </citation>
    <scope>NUCLEOTIDE SEQUENCE</scope>
    <source>
        <strain evidence="3">MA453B</strain>
    </source>
</reference>
<dbReference type="EMBL" id="CAJVPY010001565">
    <property type="protein sequence ID" value="CAG8527313.1"/>
    <property type="molecule type" value="Genomic_DNA"/>
</dbReference>
<dbReference type="AlphaFoldDB" id="A0A9N9AE82"/>
<evidence type="ECO:0000313" key="3">
    <source>
        <dbReference type="EMBL" id="CAG8527313.1"/>
    </source>
</evidence>
<dbReference type="PANTHER" id="PTHR46370:SF1">
    <property type="entry name" value="GPALPP MOTIFS-CONTAINING PROTEIN 1"/>
    <property type="match status" value="1"/>
</dbReference>